<keyword evidence="2" id="KW-1185">Reference proteome</keyword>
<organism evidence="1 2">
    <name type="scientific">Scutellospora calospora</name>
    <dbReference type="NCBI Taxonomy" id="85575"/>
    <lineage>
        <taxon>Eukaryota</taxon>
        <taxon>Fungi</taxon>
        <taxon>Fungi incertae sedis</taxon>
        <taxon>Mucoromycota</taxon>
        <taxon>Glomeromycotina</taxon>
        <taxon>Glomeromycetes</taxon>
        <taxon>Diversisporales</taxon>
        <taxon>Gigasporaceae</taxon>
        <taxon>Scutellospora</taxon>
    </lineage>
</organism>
<feature type="non-terminal residue" evidence="1">
    <location>
        <position position="317"/>
    </location>
</feature>
<dbReference type="Proteomes" id="UP000789860">
    <property type="component" value="Unassembled WGS sequence"/>
</dbReference>
<proteinExistence type="predicted"/>
<gene>
    <name evidence="1" type="ORF">SCALOS_LOCUS6916</name>
</gene>
<accession>A0ACA9MN55</accession>
<protein>
    <submittedName>
        <fullName evidence="1">11642_t:CDS:1</fullName>
    </submittedName>
</protein>
<sequence>LWPSSAFVNNKLYIIGGLPNNDSFYLDITKPFTVTDMSSMPWTDISTGSPQKNSVTACTGGANNNSIFVIGNKPSISYRPLVSYYDTTLLSWTNVTASSGPVDRYFISCANFGKGMIAIFSGTYITPTGNSSSDLWIFNTLTLTWNSSKATNPPAGRSNYRALTLPDDNILYIGGSYNNASLGYVPMNNLSLYNTNSDSWTSITTSGQTPPPRIYFSAVLTSDGRIIMFGGQGPFTTGSPQISYGDLWILNISNYQWSSGNISNPTMGPSNLFSHTADLVNNTYMFVSFGTDSSDFPTPTNTSSKIYILDISKNNTY</sequence>
<name>A0ACA9MN55_9GLOM</name>
<feature type="non-terminal residue" evidence="1">
    <location>
        <position position="1"/>
    </location>
</feature>
<reference evidence="1" key="1">
    <citation type="submission" date="2021-06" db="EMBL/GenBank/DDBJ databases">
        <authorList>
            <person name="Kallberg Y."/>
            <person name="Tangrot J."/>
            <person name="Rosling A."/>
        </authorList>
    </citation>
    <scope>NUCLEOTIDE SEQUENCE</scope>
    <source>
        <strain evidence="1">AU212A</strain>
    </source>
</reference>
<evidence type="ECO:0000313" key="2">
    <source>
        <dbReference type="Proteomes" id="UP000789860"/>
    </source>
</evidence>
<evidence type="ECO:0000313" key="1">
    <source>
        <dbReference type="EMBL" id="CAG8600699.1"/>
    </source>
</evidence>
<comment type="caution">
    <text evidence="1">The sequence shown here is derived from an EMBL/GenBank/DDBJ whole genome shotgun (WGS) entry which is preliminary data.</text>
</comment>
<dbReference type="EMBL" id="CAJVPM010014354">
    <property type="protein sequence ID" value="CAG8600699.1"/>
    <property type="molecule type" value="Genomic_DNA"/>
</dbReference>